<comment type="catalytic activity">
    <reaction evidence="13 14 15">
        <text>protoporphyrinogen IX + 3 A = protoporphyrin IX + 3 AH2</text>
        <dbReference type="Rhea" id="RHEA:62000"/>
        <dbReference type="ChEBI" id="CHEBI:13193"/>
        <dbReference type="ChEBI" id="CHEBI:17499"/>
        <dbReference type="ChEBI" id="CHEBI:57306"/>
        <dbReference type="ChEBI" id="CHEBI:57307"/>
    </reaction>
</comment>
<keyword evidence="11 14" id="KW-0408">Iron</keyword>
<dbReference type="GO" id="GO:0005886">
    <property type="term" value="C:plasma membrane"/>
    <property type="evidence" value="ECO:0007669"/>
    <property type="project" value="UniProtKB-SubCell"/>
</dbReference>
<evidence type="ECO:0000256" key="3">
    <source>
        <dbReference type="ARBA" id="ARBA00006501"/>
    </source>
</evidence>
<keyword evidence="10 14" id="KW-0560">Oxidoreductase</keyword>
<keyword evidence="7 14" id="KW-0812">Transmembrane</keyword>
<dbReference type="PANTHER" id="PTHR40255:SF1">
    <property type="entry name" value="PROTOPORPHYRINOGEN IX OXIDASE"/>
    <property type="match status" value="1"/>
</dbReference>
<feature type="transmembrane region" description="Helical" evidence="14">
    <location>
        <begin position="85"/>
        <end position="102"/>
    </location>
</feature>
<dbReference type="PIRSF" id="PIRSF004638">
    <property type="entry name" value="UCP004638"/>
    <property type="match status" value="1"/>
</dbReference>
<comment type="caution">
    <text evidence="16">The sequence shown here is derived from an EMBL/GenBank/DDBJ whole genome shotgun (WGS) entry which is preliminary data.</text>
</comment>
<dbReference type="GO" id="GO:0070818">
    <property type="term" value="F:protoporphyrinogen oxidase activity"/>
    <property type="evidence" value="ECO:0007669"/>
    <property type="project" value="UniProtKB-UniRule"/>
</dbReference>
<keyword evidence="9 14" id="KW-1133">Transmembrane helix</keyword>
<evidence type="ECO:0000313" key="16">
    <source>
        <dbReference type="EMBL" id="KYJ87327.1"/>
    </source>
</evidence>
<dbReference type="NCBIfam" id="TIGR00701">
    <property type="entry name" value="protoporphyrinogen oxidase HemJ"/>
    <property type="match status" value="1"/>
</dbReference>
<dbReference type="STRING" id="1630136.AS592_09385"/>
<evidence type="ECO:0000256" key="15">
    <source>
        <dbReference type="PIRNR" id="PIRNR004638"/>
    </source>
</evidence>
<feature type="transmembrane region" description="Helical" evidence="14">
    <location>
        <begin position="123"/>
        <end position="141"/>
    </location>
</feature>
<dbReference type="PANTHER" id="PTHR40255">
    <property type="entry name" value="UPF0093 MEMBRANE PROTEIN SLR1790"/>
    <property type="match status" value="1"/>
</dbReference>
<keyword evidence="12 14" id="KW-0472">Membrane</keyword>
<dbReference type="UniPathway" id="UPA00251">
    <property type="reaction ID" value="UER00324"/>
</dbReference>
<evidence type="ECO:0000256" key="13">
    <source>
        <dbReference type="ARBA" id="ARBA00048390"/>
    </source>
</evidence>
<evidence type="ECO:0000313" key="17">
    <source>
        <dbReference type="Proteomes" id="UP000075359"/>
    </source>
</evidence>
<feature type="binding site" description="axial binding residue" evidence="14">
    <location>
        <position position="11"/>
    </location>
    <ligand>
        <name>heme</name>
        <dbReference type="ChEBI" id="CHEBI:30413"/>
    </ligand>
    <ligandPart>
        <name>Fe</name>
        <dbReference type="ChEBI" id="CHEBI:18248"/>
    </ligandPart>
</feature>
<dbReference type="RefSeq" id="WP_067328089.1">
    <property type="nucleotide sequence ID" value="NZ_LNKT01000001.1"/>
</dbReference>
<comment type="cofactor">
    <cofactor evidence="14 15">
        <name>heme b</name>
        <dbReference type="ChEBI" id="CHEBI:60344"/>
    </cofactor>
    <text evidence="14 15">Binds 1 heme b (iron(II)-protoporphyrin IX) group per subunit.</text>
</comment>
<keyword evidence="6 14" id="KW-0349">Heme</keyword>
<dbReference type="Pfam" id="PF03653">
    <property type="entry name" value="UPF0093"/>
    <property type="match status" value="1"/>
</dbReference>
<comment type="function">
    <text evidence="14 15">Catalyzes the oxidation of protoporphyrinogen IX to protoporphyrin IX.</text>
</comment>
<gene>
    <name evidence="16" type="ORF">AS592_09385</name>
</gene>
<dbReference type="OrthoDB" id="9800824at2"/>
<dbReference type="AlphaFoldDB" id="A0A151CIK7"/>
<dbReference type="HAMAP" id="MF_02239">
    <property type="entry name" value="HemJ"/>
    <property type="match status" value="1"/>
</dbReference>
<evidence type="ECO:0000256" key="12">
    <source>
        <dbReference type="ARBA" id="ARBA00023136"/>
    </source>
</evidence>
<keyword evidence="17" id="KW-1185">Reference proteome</keyword>
<evidence type="ECO:0000256" key="11">
    <source>
        <dbReference type="ARBA" id="ARBA00023004"/>
    </source>
</evidence>
<comment type="similarity">
    <text evidence="3 14 15">Belongs to the HemJ family.</text>
</comment>
<dbReference type="GO" id="GO:0046872">
    <property type="term" value="F:metal ion binding"/>
    <property type="evidence" value="ECO:0007669"/>
    <property type="project" value="UniProtKB-UniRule"/>
</dbReference>
<comment type="subunit">
    <text evidence="14">Homodimer.</text>
</comment>
<evidence type="ECO:0000256" key="9">
    <source>
        <dbReference type="ARBA" id="ARBA00022989"/>
    </source>
</evidence>
<comment type="pathway">
    <text evidence="2 14 15">Porphyrin-containing compound metabolism; protoporphyrin-IX biosynthesis; protoporphyrin-IX from protoporphyrinogen-IX: step 1/1.</text>
</comment>
<evidence type="ECO:0000256" key="1">
    <source>
        <dbReference type="ARBA" id="ARBA00004651"/>
    </source>
</evidence>
<evidence type="ECO:0000256" key="8">
    <source>
        <dbReference type="ARBA" id="ARBA00022723"/>
    </source>
</evidence>
<dbReference type="GO" id="GO:0006782">
    <property type="term" value="P:protoporphyrinogen IX biosynthetic process"/>
    <property type="evidence" value="ECO:0007669"/>
    <property type="project" value="UniProtKB-UniRule"/>
</dbReference>
<comment type="subcellular location">
    <subcellularLocation>
        <location evidence="1 14">Cell membrane</location>
        <topology evidence="1 14">Multi-pass membrane protein</topology>
    </subcellularLocation>
</comment>
<feature type="binding site" description="axial binding residue" evidence="14">
    <location>
        <position position="88"/>
    </location>
    <ligand>
        <name>heme</name>
        <dbReference type="ChEBI" id="CHEBI:30413"/>
    </ligand>
    <ligandPart>
        <name>Fe</name>
        <dbReference type="ChEBI" id="CHEBI:18248"/>
    </ligandPart>
</feature>
<dbReference type="Proteomes" id="UP000075359">
    <property type="component" value="Unassembled WGS sequence"/>
</dbReference>
<proteinExistence type="inferred from homology"/>
<feature type="transmembrane region" description="Helical" evidence="14">
    <location>
        <begin position="52"/>
        <end position="73"/>
    </location>
</feature>
<evidence type="ECO:0000256" key="5">
    <source>
        <dbReference type="ARBA" id="ARBA00022475"/>
    </source>
</evidence>
<reference evidence="16 17" key="1">
    <citation type="submission" date="2015-11" db="EMBL/GenBank/DDBJ databases">
        <title>Draft genome of Sulfurovum riftiae 1812E, a member of the Epsilonproteobacteria isolated from the tube of the deep-sea hydrothermal vent tubewom Riftia pachyptila.</title>
        <authorList>
            <person name="Vetriani C."/>
            <person name="Giovannelli D."/>
        </authorList>
    </citation>
    <scope>NUCLEOTIDE SEQUENCE [LARGE SCALE GENOMIC DNA]</scope>
    <source>
        <strain evidence="16 17">1812E</strain>
    </source>
</reference>
<sequence length="144" mass="17066">MAYYTWILAFHVMSFTSWMAMLFYLPRLFIYHREHADNKAFGEVVEVQEYKLYTYIGVPAMWATILSGTLMLYLNPGIFQSGGWMHAKLFFLAFLIAYSFSLNVIRKKLIVDPYYKSGKYFRFYNEVPTLLMIFIVIMVVVKPF</sequence>
<organism evidence="16 17">
    <name type="scientific">Sulfurovum riftiae</name>
    <dbReference type="NCBI Taxonomy" id="1630136"/>
    <lineage>
        <taxon>Bacteria</taxon>
        <taxon>Pseudomonadati</taxon>
        <taxon>Campylobacterota</taxon>
        <taxon>Epsilonproteobacteria</taxon>
        <taxon>Campylobacterales</taxon>
        <taxon>Sulfurovaceae</taxon>
        <taxon>Sulfurovum</taxon>
    </lineage>
</organism>
<evidence type="ECO:0000256" key="4">
    <source>
        <dbReference type="ARBA" id="ARBA00017504"/>
    </source>
</evidence>
<evidence type="ECO:0000256" key="2">
    <source>
        <dbReference type="ARBA" id="ARBA00005073"/>
    </source>
</evidence>
<accession>A0A151CIK7</accession>
<name>A0A151CIK7_9BACT</name>
<evidence type="ECO:0000256" key="6">
    <source>
        <dbReference type="ARBA" id="ARBA00022617"/>
    </source>
</evidence>
<keyword evidence="8 14" id="KW-0479">Metal-binding</keyword>
<evidence type="ECO:0000256" key="14">
    <source>
        <dbReference type="HAMAP-Rule" id="MF_02239"/>
    </source>
</evidence>
<feature type="transmembrane region" description="Helical" evidence="14">
    <location>
        <begin position="6"/>
        <end position="31"/>
    </location>
</feature>
<evidence type="ECO:0000256" key="7">
    <source>
        <dbReference type="ARBA" id="ARBA00022692"/>
    </source>
</evidence>
<evidence type="ECO:0000256" key="10">
    <source>
        <dbReference type="ARBA" id="ARBA00023002"/>
    </source>
</evidence>
<dbReference type="EMBL" id="LNKT01000001">
    <property type="protein sequence ID" value="KYJ87327.1"/>
    <property type="molecule type" value="Genomic_DNA"/>
</dbReference>
<keyword evidence="5 14" id="KW-1003">Cell membrane</keyword>
<dbReference type="InterPro" id="IPR005265">
    <property type="entry name" value="HemJ-like"/>
</dbReference>
<protein>
    <recommendedName>
        <fullName evidence="4 14">Protoporphyrinogen IX oxidase</fullName>
        <shortName evidence="14">PPO</shortName>
        <ecNumber evidence="14 15">1.3.99.-</ecNumber>
    </recommendedName>
</protein>
<dbReference type="EC" id="1.3.99.-" evidence="14 15"/>